<feature type="compositionally biased region" description="Low complexity" evidence="3">
    <location>
        <begin position="2298"/>
        <end position="2310"/>
    </location>
</feature>
<feature type="compositionally biased region" description="Polar residues" evidence="3">
    <location>
        <begin position="168"/>
        <end position="178"/>
    </location>
</feature>
<evidence type="ECO:0000256" key="3">
    <source>
        <dbReference type="SAM" id="MobiDB-lite"/>
    </source>
</evidence>
<dbReference type="Proteomes" id="UP000799776">
    <property type="component" value="Unassembled WGS sequence"/>
</dbReference>
<name>A0A6A5YBA1_9PEZI</name>
<feature type="region of interest" description="Disordered" evidence="3">
    <location>
        <begin position="1"/>
        <end position="202"/>
    </location>
</feature>
<accession>A0A6A5YBA1</accession>
<feature type="region of interest" description="Disordered" evidence="3">
    <location>
        <begin position="1285"/>
        <end position="1314"/>
    </location>
</feature>
<feature type="compositionally biased region" description="Low complexity" evidence="3">
    <location>
        <begin position="67"/>
        <end position="79"/>
    </location>
</feature>
<feature type="compositionally biased region" description="Gly residues" evidence="3">
    <location>
        <begin position="2205"/>
        <end position="2219"/>
    </location>
</feature>
<feature type="compositionally biased region" description="Acidic residues" evidence="3">
    <location>
        <begin position="1429"/>
        <end position="1440"/>
    </location>
</feature>
<feature type="compositionally biased region" description="Polar residues" evidence="3">
    <location>
        <begin position="1292"/>
        <end position="1308"/>
    </location>
</feature>
<sequence>MQAQRITTPPPPSRSTSTPPLRLDHQGGLLPADHTIASSPAQTLWTAPSPTQTLGHSSPDLPPLPALPTLGGLPRTPSTVARAYPTDTDNSFYTASWGSPYQRPPPGFGDKLSAPRRSSALSSESVGEDDSPRFGLDHLIPSRLEEEDNSKPQFGLGHLLPSRLPQLLTPTRAGTSWLPSGREDTPQPPQLAESPTSKKLFFPREPTQDWIERFLAEQWQSEKASWWSDGSTEEESDEERISVLQGDQPKVKEKKRRTRKGHKSRQNNLTLKQQDFWAHFSEKGREKFDKMLASRFANPPAPLPKDPEPTLDSKSGSSPVNVEKPLPPPPPAEDMSAFAAALPANGTVGQFLKVDDSSSRASPAPRSKKRVLWKNRNIVISIPNDPRRGKEGGPPQPMTTEQMAARLREFEEAGYDTRGFEHWKQDGVDVTPYDSAQGRDIWPDAQEQQEWRSREGTTVHIPDREEWQRYVNFLTEQKLAALGVSLGGSEEPESGISRSGSAQFPGLTFSPPPGTSSATSAFGFNGPFALPAGPSPGIPGHMSRTSIASPISPFGNVRPSMHLHRHSTFTSPANIPLPAPTPPGLAGWSPQLVGQQGVVRGGSPALPANRSDLADMLSPASPFGAQPAQQYPFPQRDDAFAQMQRQQQQLQNTMLQQQQQQLLGARPTSTLAGLPEEGEVEGEDAVLATPPRSRNGPAPEILAPTPRGHSHNISENMERGISDAEYHLEREIDRQLDEDGEFGTGNRFGLQSPPSKPTLTNGNETMWQNGNGMHRPQPHERTHSLTQAQNYGPGNYNAHQAETHHVEDDARTNISEAETNPSLDGRNNHNARNGSIHHSREGSQFNNDRSAVSHTSQGSKSSLSKLNVEAKEFKFNPNASFSPTNFTFGGAGFSPAQQQQPQQQQERPPPSRSGGKVIHATAPSFVPSFKKFAALQPPQQPVQAPQAPQPFSGSFNFNMGGPSFKPDVPSLQPAIPSSSEAGPSPTVSAFPPEGSGRIFGSIRFKDAAEANKPASRSKAIPIVRPDTVQQQQQQQPVSDAETFDESGRAQQAEWRMKRARRQGDGGDDVPQFAIPTRIVPSNAPSPQPLGELFQPPNSKPDFKRSASPMPQGKENKSPERPASVVPDSKAGAEQQLQFPKAAPGAGDSQSNGATEAETETSTRKAHSSKGSLSATAKPFEFKPQTGIFDFGMHVTRPSGDGHQDPEQVREAMRQLSRSPAGTFRSDDGSYITALSSKKAQSGYPDEAESFDSRPTFKEIDEVMRQMHEAGSDFGVERNEVIWERSSPPPFEQQPTLRPSGQLRSNAPSPVSGHLYPAVASRSGSITGDPFSDGRAALAYDSPVHRLNERSDVPISDWDDDYSDNVDKIQARSRFFDNHVDSLIDNVLQSRLGPLERNIRVISDSLASMSQNRSSGRSGRSGHRSTSAEMESDADDEDDDLASNHRARSPGKNRKMEKIRNIVLEALASYQPPPPPPRSPMPPADPVDMGAFYQALADMKVSIMRSTSTSQLDDFREIMEEALQRQNMAIVEKREEASRSEAEARVKDLEMTLEEAGQRLEIAIESRKIAESNENDAQRKLLLAEEELSLLRATARDDSSRARAVSEECHDLRMKLATAEGSLASAESSGEELRRRLVTLETQNEALEATLNEYRLSSKKWHEEINEANEEKAALKHKWTEELTDSKDENNALRKANAMLELQAKRSSDENQALKNSLRTLEAQTEEALRVRESMRAKLEHLQKDMVSTASRMAEEKAVWRTNEEDHIKKGEILRARLEAEARTRERLERELERLEKQEREGMRLKVILEQTQHANKHMEQVINTLRLESLEHLKRAERFEREFQDARETGRAEVKRTRVLMEADLDAANNQVNIVRSELESEILRVRAELDNVRMDADTAKARHELLLESEADARRDALREAHESSARALQEQQRGYERALDDLQQRYEKRLEDQQDRYEKNIEELHRQGNRDLANAIEDRQRNEEHLNGVVGLEREKCMHYVQRIAHLEEKLEVATAAANAAAAAAAKKDNGNAKTGAGAREATTAIGDATGPQERGITIRALRESIAVLQEQLQERESRIEALQSRIDSTPADAADPDALRARDTEIAWLRELLGVRVDDLGDLVRVLGERDFDPEEVRDAAIRIRTGLAMEMAERERRGGAGGANGGLNGGVGGLKEGLAAGLSSFAAQAGPRAELLKGVWGRWGRGNSGNGGEAQGKGEMVRSLSKSSIKSSATASNTGTAANNTPRKTRQASKPLATTTAQHFLSGLMTPPHSSAAATRRAPRHGASASTFNSSRRWSSTTATTATDEEGTPRAKIRGRLGAVGKGKERGPRTPPLMRRGSYDDDAPEDNPAFGDFGDEGPGPGGFDVEEDASRGFSFRGDDGGVFGEGLGFATDARGRGVLMEEEEMEEEEEGEMRPFEPFGTGFGEGVGMRG</sequence>
<feature type="compositionally biased region" description="Low complexity" evidence="3">
    <location>
        <begin position="1407"/>
        <end position="1428"/>
    </location>
</feature>
<dbReference type="EMBL" id="ML978715">
    <property type="protein sequence ID" value="KAF2088773.1"/>
    <property type="molecule type" value="Genomic_DNA"/>
</dbReference>
<feature type="coiled-coil region" evidence="2">
    <location>
        <begin position="1770"/>
        <end position="1896"/>
    </location>
</feature>
<feature type="compositionally biased region" description="Polar residues" evidence="3">
    <location>
        <begin position="87"/>
        <end position="99"/>
    </location>
</feature>
<feature type="coiled-coil region" evidence="2">
    <location>
        <begin position="1622"/>
        <end position="1744"/>
    </location>
</feature>
<feature type="coiled-coil region" evidence="2">
    <location>
        <begin position="1927"/>
        <end position="1969"/>
    </location>
</feature>
<evidence type="ECO:0000313" key="4">
    <source>
        <dbReference type="EMBL" id="KAF2088773.1"/>
    </source>
</evidence>
<dbReference type="PANTHER" id="PTHR32083:SF0">
    <property type="entry name" value="CILIA AND FLAGELLA-ASSOCIATED PROTEIN 58"/>
    <property type="match status" value="1"/>
</dbReference>
<feature type="region of interest" description="Disordered" evidence="3">
    <location>
        <begin position="2402"/>
        <end position="2439"/>
    </location>
</feature>
<feature type="region of interest" description="Disordered" evidence="3">
    <location>
        <begin position="878"/>
        <end position="918"/>
    </location>
</feature>
<feature type="region of interest" description="Disordered" evidence="3">
    <location>
        <begin position="1008"/>
        <end position="1228"/>
    </location>
</feature>
<feature type="compositionally biased region" description="Low complexity" evidence="3">
    <location>
        <begin position="115"/>
        <end position="125"/>
    </location>
</feature>
<feature type="region of interest" description="Disordered" evidence="3">
    <location>
        <begin position="223"/>
        <end position="275"/>
    </location>
</feature>
<feature type="region of interest" description="Disordered" evidence="3">
    <location>
        <begin position="670"/>
        <end position="713"/>
    </location>
</feature>
<feature type="region of interest" description="Disordered" evidence="3">
    <location>
        <begin position="353"/>
        <end position="399"/>
    </location>
</feature>
<feature type="region of interest" description="Disordered" evidence="3">
    <location>
        <begin position="290"/>
        <end position="341"/>
    </location>
</feature>
<protein>
    <recommendedName>
        <fullName evidence="6">Myosin class II heavy chain</fullName>
    </recommendedName>
</protein>
<keyword evidence="1 2" id="KW-0175">Coiled coil</keyword>
<feature type="coiled-coil region" evidence="2">
    <location>
        <begin position="1515"/>
        <end position="1593"/>
    </location>
</feature>
<feature type="region of interest" description="Disordered" evidence="3">
    <location>
        <begin position="736"/>
        <end position="798"/>
    </location>
</feature>
<evidence type="ECO:0000313" key="5">
    <source>
        <dbReference type="Proteomes" id="UP000799776"/>
    </source>
</evidence>
<evidence type="ECO:0000256" key="2">
    <source>
        <dbReference type="SAM" id="Coils"/>
    </source>
</evidence>
<dbReference type="OrthoDB" id="1293114at2759"/>
<feature type="compositionally biased region" description="Acidic residues" evidence="3">
    <location>
        <begin position="2408"/>
        <end position="2419"/>
    </location>
</feature>
<feature type="compositionally biased region" description="Low complexity" evidence="3">
    <location>
        <begin position="895"/>
        <end position="906"/>
    </location>
</feature>
<feature type="compositionally biased region" description="Polar residues" evidence="3">
    <location>
        <begin position="757"/>
        <end position="771"/>
    </location>
</feature>
<feature type="coiled-coil region" evidence="2">
    <location>
        <begin position="2061"/>
        <end position="2088"/>
    </location>
</feature>
<evidence type="ECO:0008006" key="6">
    <source>
        <dbReference type="Google" id="ProtNLM"/>
    </source>
</evidence>
<proteinExistence type="predicted"/>
<keyword evidence="5" id="KW-1185">Reference proteome</keyword>
<feature type="compositionally biased region" description="Basic residues" evidence="3">
    <location>
        <begin position="252"/>
        <end position="265"/>
    </location>
</feature>
<organism evidence="4 5">
    <name type="scientific">Saccharata proteae CBS 121410</name>
    <dbReference type="NCBI Taxonomy" id="1314787"/>
    <lineage>
        <taxon>Eukaryota</taxon>
        <taxon>Fungi</taxon>
        <taxon>Dikarya</taxon>
        <taxon>Ascomycota</taxon>
        <taxon>Pezizomycotina</taxon>
        <taxon>Dothideomycetes</taxon>
        <taxon>Dothideomycetes incertae sedis</taxon>
        <taxon>Botryosphaeriales</taxon>
        <taxon>Saccharataceae</taxon>
        <taxon>Saccharata</taxon>
    </lineage>
</organism>
<reference evidence="4" key="1">
    <citation type="journal article" date="2020" name="Stud. Mycol.">
        <title>101 Dothideomycetes genomes: a test case for predicting lifestyles and emergence of pathogens.</title>
        <authorList>
            <person name="Haridas S."/>
            <person name="Albert R."/>
            <person name="Binder M."/>
            <person name="Bloem J."/>
            <person name="Labutti K."/>
            <person name="Salamov A."/>
            <person name="Andreopoulos B."/>
            <person name="Baker S."/>
            <person name="Barry K."/>
            <person name="Bills G."/>
            <person name="Bluhm B."/>
            <person name="Cannon C."/>
            <person name="Castanera R."/>
            <person name="Culley D."/>
            <person name="Daum C."/>
            <person name="Ezra D."/>
            <person name="Gonzalez J."/>
            <person name="Henrissat B."/>
            <person name="Kuo A."/>
            <person name="Liang C."/>
            <person name="Lipzen A."/>
            <person name="Lutzoni F."/>
            <person name="Magnuson J."/>
            <person name="Mondo S."/>
            <person name="Nolan M."/>
            <person name="Ohm R."/>
            <person name="Pangilinan J."/>
            <person name="Park H.-J."/>
            <person name="Ramirez L."/>
            <person name="Alfaro M."/>
            <person name="Sun H."/>
            <person name="Tritt A."/>
            <person name="Yoshinaga Y."/>
            <person name="Zwiers L.-H."/>
            <person name="Turgeon B."/>
            <person name="Goodwin S."/>
            <person name="Spatafora J."/>
            <person name="Crous P."/>
            <person name="Grigoriev I."/>
        </authorList>
    </citation>
    <scope>NUCLEOTIDE SEQUENCE</scope>
    <source>
        <strain evidence="4">CBS 121410</strain>
    </source>
</reference>
<feature type="region of interest" description="Disordered" evidence="3">
    <location>
        <begin position="973"/>
        <end position="995"/>
    </location>
</feature>
<feature type="region of interest" description="Disordered" evidence="3">
    <location>
        <begin position="2205"/>
        <end position="2358"/>
    </location>
</feature>
<feature type="compositionally biased region" description="Polar residues" evidence="3">
    <location>
        <begin position="784"/>
        <end position="798"/>
    </location>
</feature>
<dbReference type="PANTHER" id="PTHR32083">
    <property type="entry name" value="CILIA AND FLAGELLA-ASSOCIATED PROTEIN 58-RELATED"/>
    <property type="match status" value="1"/>
</dbReference>
<evidence type="ECO:0000256" key="1">
    <source>
        <dbReference type="ARBA" id="ARBA00023054"/>
    </source>
</evidence>
<feature type="compositionally biased region" description="Basic and acidic residues" evidence="3">
    <location>
        <begin position="1199"/>
        <end position="1212"/>
    </location>
</feature>
<feature type="compositionally biased region" description="Polar residues" evidence="3">
    <location>
        <begin position="842"/>
        <end position="863"/>
    </location>
</feature>
<gene>
    <name evidence="4" type="ORF">K490DRAFT_63986</name>
</gene>
<feature type="compositionally biased region" description="Low complexity" evidence="3">
    <location>
        <begin position="2227"/>
        <end position="2249"/>
    </location>
</feature>
<feature type="compositionally biased region" description="Polar residues" evidence="3">
    <location>
        <begin position="878"/>
        <end position="887"/>
    </location>
</feature>
<feature type="compositionally biased region" description="Gly residues" evidence="3">
    <location>
        <begin position="2429"/>
        <end position="2439"/>
    </location>
</feature>
<feature type="compositionally biased region" description="Polar residues" evidence="3">
    <location>
        <begin position="36"/>
        <end position="56"/>
    </location>
</feature>
<feature type="region of interest" description="Disordered" evidence="3">
    <location>
        <begin position="1406"/>
        <end position="1456"/>
    </location>
</feature>
<feature type="region of interest" description="Disordered" evidence="3">
    <location>
        <begin position="817"/>
        <end position="863"/>
    </location>
</feature>
<dbReference type="GO" id="GO:0005856">
    <property type="term" value="C:cytoskeleton"/>
    <property type="evidence" value="ECO:0007669"/>
    <property type="project" value="TreeGrafter"/>
</dbReference>
<feature type="compositionally biased region" description="Polar residues" evidence="3">
    <location>
        <begin position="975"/>
        <end position="987"/>
    </location>
</feature>